<dbReference type="PANTHER" id="PTHR43162:SF1">
    <property type="entry name" value="PRESTALK A DIFFERENTIATION PROTEIN A"/>
    <property type="match status" value="1"/>
</dbReference>
<feature type="region of interest" description="Disordered" evidence="1">
    <location>
        <begin position="307"/>
        <end position="326"/>
    </location>
</feature>
<reference evidence="3 4" key="1">
    <citation type="submission" date="2024-09" db="EMBL/GenBank/DDBJ databases">
        <authorList>
            <person name="Sun Q."/>
            <person name="Mori K."/>
        </authorList>
    </citation>
    <scope>NUCLEOTIDE SEQUENCE [LARGE SCALE GENOMIC DNA]</scope>
    <source>
        <strain evidence="3 4">JCM 13503</strain>
    </source>
</reference>
<evidence type="ECO:0000313" key="3">
    <source>
        <dbReference type="EMBL" id="MFB9993371.1"/>
    </source>
</evidence>
<sequence>MSPSLSAPALVLPGRPILVAGATGAIGSQVVRALLARGARVRVFVRSPEKVDDLPPAVERAVGTLEDRESIVQALKGTHAAFYVSPHDEREEEFAEHFVSACEGAGVRLVFSGVHANGKNRLGRFIQRTIFGLLMPHYRPKLRLAERVRTSDTNPVVLIPGNYFQMDEVCREELLAGRYPLPLGQIPRVDTRDVGEAAARVLLDTSVKSGGYALVGPESLSGEDTAASWSAALGQPVQYTPNLAEMDRLFDQTYGGRKALDCQKSYRLVGKIRVSISAVELRQTTSLLGCPPRSFAEYAREAAATWQAAQQPIPPHTGAHLSPAAS</sequence>
<dbReference type="Gene3D" id="3.40.50.720">
    <property type="entry name" value="NAD(P)-binding Rossmann-like Domain"/>
    <property type="match status" value="1"/>
</dbReference>
<dbReference type="Proteomes" id="UP001589733">
    <property type="component" value="Unassembled WGS sequence"/>
</dbReference>
<proteinExistence type="predicted"/>
<dbReference type="InterPro" id="IPR008030">
    <property type="entry name" value="NmrA-like"/>
</dbReference>
<evidence type="ECO:0000259" key="2">
    <source>
        <dbReference type="Pfam" id="PF05368"/>
    </source>
</evidence>
<accession>A0ABV6B3C9</accession>
<dbReference type="Pfam" id="PF05368">
    <property type="entry name" value="NmrA"/>
    <property type="match status" value="1"/>
</dbReference>
<dbReference type="InterPro" id="IPR051604">
    <property type="entry name" value="Ergot_Alk_Oxidoreductase"/>
</dbReference>
<dbReference type="InterPro" id="IPR036291">
    <property type="entry name" value="NAD(P)-bd_dom_sf"/>
</dbReference>
<dbReference type="EMBL" id="JBHLYR010000047">
    <property type="protein sequence ID" value="MFB9993371.1"/>
    <property type="molecule type" value="Genomic_DNA"/>
</dbReference>
<name>A0ABV6B3C9_9DEIO</name>
<organism evidence="3 4">
    <name type="scientific">Deinococcus oregonensis</name>
    <dbReference type="NCBI Taxonomy" id="1805970"/>
    <lineage>
        <taxon>Bacteria</taxon>
        <taxon>Thermotogati</taxon>
        <taxon>Deinococcota</taxon>
        <taxon>Deinococci</taxon>
        <taxon>Deinococcales</taxon>
        <taxon>Deinococcaceae</taxon>
        <taxon>Deinococcus</taxon>
    </lineage>
</organism>
<protein>
    <submittedName>
        <fullName evidence="3">SDR family oxidoreductase</fullName>
    </submittedName>
</protein>
<feature type="domain" description="NmrA-like" evidence="2">
    <location>
        <begin position="17"/>
        <end position="287"/>
    </location>
</feature>
<gene>
    <name evidence="3" type="ORF">ACFFLM_15490</name>
</gene>
<evidence type="ECO:0000313" key="4">
    <source>
        <dbReference type="Proteomes" id="UP001589733"/>
    </source>
</evidence>
<evidence type="ECO:0000256" key="1">
    <source>
        <dbReference type="SAM" id="MobiDB-lite"/>
    </source>
</evidence>
<dbReference type="SUPFAM" id="SSF51735">
    <property type="entry name" value="NAD(P)-binding Rossmann-fold domains"/>
    <property type="match status" value="1"/>
</dbReference>
<comment type="caution">
    <text evidence="3">The sequence shown here is derived from an EMBL/GenBank/DDBJ whole genome shotgun (WGS) entry which is preliminary data.</text>
</comment>
<dbReference type="PANTHER" id="PTHR43162">
    <property type="match status" value="1"/>
</dbReference>
<keyword evidence="4" id="KW-1185">Reference proteome</keyword>
<dbReference type="RefSeq" id="WP_380012076.1">
    <property type="nucleotide sequence ID" value="NZ_JBHLYR010000047.1"/>
</dbReference>